<dbReference type="Proteomes" id="UP000799778">
    <property type="component" value="Unassembled WGS sequence"/>
</dbReference>
<dbReference type="GeneID" id="54280349"/>
<evidence type="ECO:0000313" key="1">
    <source>
        <dbReference type="EMBL" id="KAF2008293.1"/>
    </source>
</evidence>
<name>A0A6A5X5R2_9PLEO</name>
<dbReference type="OrthoDB" id="5425274at2759"/>
<keyword evidence="2" id="KW-1185">Reference proteome</keyword>
<evidence type="ECO:0000313" key="2">
    <source>
        <dbReference type="Proteomes" id="UP000799778"/>
    </source>
</evidence>
<sequence>MVNRFMTLTQYGGEPTPMDAIQRLKAFGMSIRFNTNAEGVVDWIGDTLSYGNIRFSMPQLRSMVHGLIASTRRHVIEALLLLPLDEEGDIRKGGTALPIIHWDRLVDNAAERKTGWSFMEDTRNREAVDVVDPKEWLARRVGSERALTERFIDMVRTRAVLAADPGRGAAVWKMDELVRYRRAMATARKQLAACMHMTGGAPARGTELTSVQFRNSANGESRGIFIEDGL</sequence>
<gene>
    <name evidence="1" type="ORF">BU24DRAFT_323083</name>
</gene>
<accession>A0A6A5X5R2</accession>
<organism evidence="1 2">
    <name type="scientific">Aaosphaeria arxii CBS 175.79</name>
    <dbReference type="NCBI Taxonomy" id="1450172"/>
    <lineage>
        <taxon>Eukaryota</taxon>
        <taxon>Fungi</taxon>
        <taxon>Dikarya</taxon>
        <taxon>Ascomycota</taxon>
        <taxon>Pezizomycotina</taxon>
        <taxon>Dothideomycetes</taxon>
        <taxon>Pleosporomycetidae</taxon>
        <taxon>Pleosporales</taxon>
        <taxon>Pleosporales incertae sedis</taxon>
        <taxon>Aaosphaeria</taxon>
    </lineage>
</organism>
<feature type="non-terminal residue" evidence="1">
    <location>
        <position position="230"/>
    </location>
</feature>
<protein>
    <submittedName>
        <fullName evidence="1">Uncharacterized protein</fullName>
    </submittedName>
</protein>
<dbReference type="EMBL" id="ML978091">
    <property type="protein sequence ID" value="KAF2008293.1"/>
    <property type="molecule type" value="Genomic_DNA"/>
</dbReference>
<proteinExistence type="predicted"/>
<dbReference type="RefSeq" id="XP_033376632.1">
    <property type="nucleotide sequence ID" value="XM_033522952.1"/>
</dbReference>
<reference evidence="1" key="1">
    <citation type="journal article" date="2020" name="Stud. Mycol.">
        <title>101 Dothideomycetes genomes: a test case for predicting lifestyles and emergence of pathogens.</title>
        <authorList>
            <person name="Haridas S."/>
            <person name="Albert R."/>
            <person name="Binder M."/>
            <person name="Bloem J."/>
            <person name="Labutti K."/>
            <person name="Salamov A."/>
            <person name="Andreopoulos B."/>
            <person name="Baker S."/>
            <person name="Barry K."/>
            <person name="Bills G."/>
            <person name="Bluhm B."/>
            <person name="Cannon C."/>
            <person name="Castanera R."/>
            <person name="Culley D."/>
            <person name="Daum C."/>
            <person name="Ezra D."/>
            <person name="Gonzalez J."/>
            <person name="Henrissat B."/>
            <person name="Kuo A."/>
            <person name="Liang C."/>
            <person name="Lipzen A."/>
            <person name="Lutzoni F."/>
            <person name="Magnuson J."/>
            <person name="Mondo S."/>
            <person name="Nolan M."/>
            <person name="Ohm R."/>
            <person name="Pangilinan J."/>
            <person name="Park H.-J."/>
            <person name="Ramirez L."/>
            <person name="Alfaro M."/>
            <person name="Sun H."/>
            <person name="Tritt A."/>
            <person name="Yoshinaga Y."/>
            <person name="Zwiers L.-H."/>
            <person name="Turgeon B."/>
            <person name="Goodwin S."/>
            <person name="Spatafora J."/>
            <person name="Crous P."/>
            <person name="Grigoriev I."/>
        </authorList>
    </citation>
    <scope>NUCLEOTIDE SEQUENCE</scope>
    <source>
        <strain evidence="1">CBS 175.79</strain>
    </source>
</reference>
<dbReference type="AlphaFoldDB" id="A0A6A5X5R2"/>